<feature type="signal peptide" evidence="2">
    <location>
        <begin position="1"/>
        <end position="23"/>
    </location>
</feature>
<dbReference type="PROSITE" id="PS51257">
    <property type="entry name" value="PROKAR_LIPOPROTEIN"/>
    <property type="match status" value="1"/>
</dbReference>
<dbReference type="RefSeq" id="WP_188313593.1">
    <property type="nucleotide sequence ID" value="NZ_JABTCG010000002.1"/>
</dbReference>
<keyword evidence="2" id="KW-0732">Signal</keyword>
<evidence type="ECO:0000313" key="4">
    <source>
        <dbReference type="Proteomes" id="UP000598350"/>
    </source>
</evidence>
<accession>A0ABR7VDS3</accession>
<evidence type="ECO:0000313" key="3">
    <source>
        <dbReference type="EMBL" id="MBD0850468.1"/>
    </source>
</evidence>
<name>A0ABR7VDS3_9FLAO</name>
<evidence type="ECO:0000256" key="1">
    <source>
        <dbReference type="SAM" id="MobiDB-lite"/>
    </source>
</evidence>
<protein>
    <recommendedName>
        <fullName evidence="5">Entry exclusion lipoprotein TrbK</fullName>
    </recommendedName>
</protein>
<organism evidence="3 4">
    <name type="scientific">Maribacter arenosus</name>
    <dbReference type="NCBI Taxonomy" id="1854708"/>
    <lineage>
        <taxon>Bacteria</taxon>
        <taxon>Pseudomonadati</taxon>
        <taxon>Bacteroidota</taxon>
        <taxon>Flavobacteriia</taxon>
        <taxon>Flavobacteriales</taxon>
        <taxon>Flavobacteriaceae</taxon>
        <taxon>Maribacter</taxon>
    </lineage>
</organism>
<reference evidence="3 4" key="1">
    <citation type="submission" date="2020-05" db="EMBL/GenBank/DDBJ databases">
        <title>The draft genome sequence of Maribacter arenosus CAU 1321.</title>
        <authorList>
            <person name="Mu L."/>
        </authorList>
    </citation>
    <scope>NUCLEOTIDE SEQUENCE [LARGE SCALE GENOMIC DNA]</scope>
    <source>
        <strain evidence="3 4">CAU 1321</strain>
    </source>
</reference>
<sequence>MKIKRLRIVLLSTILGFALWVTACDKDPEEVVEDTFDCLQNGNCDDLDGSIPEGSERTEQRDTLRVEEF</sequence>
<dbReference type="EMBL" id="JABTCG010000002">
    <property type="protein sequence ID" value="MBD0850468.1"/>
    <property type="molecule type" value="Genomic_DNA"/>
</dbReference>
<evidence type="ECO:0000256" key="2">
    <source>
        <dbReference type="SAM" id="SignalP"/>
    </source>
</evidence>
<feature type="chain" id="PRO_5047054918" description="Entry exclusion lipoprotein TrbK" evidence="2">
    <location>
        <begin position="24"/>
        <end position="69"/>
    </location>
</feature>
<feature type="compositionally biased region" description="Basic and acidic residues" evidence="1">
    <location>
        <begin position="54"/>
        <end position="69"/>
    </location>
</feature>
<proteinExistence type="predicted"/>
<keyword evidence="4" id="KW-1185">Reference proteome</keyword>
<evidence type="ECO:0008006" key="5">
    <source>
        <dbReference type="Google" id="ProtNLM"/>
    </source>
</evidence>
<comment type="caution">
    <text evidence="3">The sequence shown here is derived from an EMBL/GenBank/DDBJ whole genome shotgun (WGS) entry which is preliminary data.</text>
</comment>
<dbReference type="Proteomes" id="UP000598350">
    <property type="component" value="Unassembled WGS sequence"/>
</dbReference>
<feature type="region of interest" description="Disordered" evidence="1">
    <location>
        <begin position="49"/>
        <end position="69"/>
    </location>
</feature>
<gene>
    <name evidence="3" type="ORF">HPE63_07295</name>
</gene>